<name>A0AAV5UNM3_9BILA</name>
<feature type="chain" id="PRO_5043585402" description="SCP domain-containing protein" evidence="1">
    <location>
        <begin position="21"/>
        <end position="156"/>
    </location>
</feature>
<organism evidence="3 4">
    <name type="scientific">Pristionchus entomophagus</name>
    <dbReference type="NCBI Taxonomy" id="358040"/>
    <lineage>
        <taxon>Eukaryota</taxon>
        <taxon>Metazoa</taxon>
        <taxon>Ecdysozoa</taxon>
        <taxon>Nematoda</taxon>
        <taxon>Chromadorea</taxon>
        <taxon>Rhabditida</taxon>
        <taxon>Rhabditina</taxon>
        <taxon>Diplogasteromorpha</taxon>
        <taxon>Diplogasteroidea</taxon>
        <taxon>Neodiplogasteridae</taxon>
        <taxon>Pristionchus</taxon>
    </lineage>
</organism>
<feature type="non-terminal residue" evidence="3">
    <location>
        <position position="156"/>
    </location>
</feature>
<dbReference type="SMART" id="SM00198">
    <property type="entry name" value="SCP"/>
    <property type="match status" value="1"/>
</dbReference>
<keyword evidence="1" id="KW-0732">Signal</keyword>
<evidence type="ECO:0000313" key="4">
    <source>
        <dbReference type="Proteomes" id="UP001432027"/>
    </source>
</evidence>
<dbReference type="Gene3D" id="3.40.33.10">
    <property type="entry name" value="CAP"/>
    <property type="match status" value="1"/>
</dbReference>
<keyword evidence="4" id="KW-1185">Reference proteome</keyword>
<comment type="caution">
    <text evidence="3">The sequence shown here is derived from an EMBL/GenBank/DDBJ whole genome shotgun (WGS) entry which is preliminary data.</text>
</comment>
<protein>
    <recommendedName>
        <fullName evidence="2">SCP domain-containing protein</fullName>
    </recommendedName>
</protein>
<dbReference type="Proteomes" id="UP001432027">
    <property type="component" value="Unassembled WGS sequence"/>
</dbReference>
<dbReference type="CDD" id="cd05380">
    <property type="entry name" value="CAP_euk"/>
    <property type="match status" value="1"/>
</dbReference>
<dbReference type="Pfam" id="PF00188">
    <property type="entry name" value="CAP"/>
    <property type="match status" value="1"/>
</dbReference>
<evidence type="ECO:0000259" key="2">
    <source>
        <dbReference type="SMART" id="SM00198"/>
    </source>
</evidence>
<evidence type="ECO:0000313" key="3">
    <source>
        <dbReference type="EMBL" id="GMT07933.1"/>
    </source>
</evidence>
<dbReference type="InterPro" id="IPR014044">
    <property type="entry name" value="CAP_dom"/>
</dbReference>
<dbReference type="SUPFAM" id="SSF55797">
    <property type="entry name" value="PR-1-like"/>
    <property type="match status" value="1"/>
</dbReference>
<feature type="non-terminal residue" evidence="3">
    <location>
        <position position="1"/>
    </location>
</feature>
<accession>A0AAV5UNM3</accession>
<proteinExistence type="predicted"/>
<dbReference type="InterPro" id="IPR035940">
    <property type="entry name" value="CAP_sf"/>
</dbReference>
<gene>
    <name evidence="3" type="ORF">PENTCL1PPCAC_30107</name>
</gene>
<dbReference type="PANTHER" id="PTHR10334">
    <property type="entry name" value="CYSTEINE-RICH SECRETORY PROTEIN-RELATED"/>
    <property type="match status" value="1"/>
</dbReference>
<dbReference type="InterPro" id="IPR001283">
    <property type="entry name" value="CRISP-related"/>
</dbReference>
<feature type="signal peptide" evidence="1">
    <location>
        <begin position="1"/>
        <end position="20"/>
    </location>
</feature>
<sequence length="156" mass="16810">IMIRACVILALISLVSLVRSQCSGGIPSAEVKGFIDAHNELRQTIAAGNYVAKGKNMPASQFPIPDLNWDCEIEKSAQAVADTCVMEHSNTNLGENLYDASSSDKGIGHATQVFRPRAHSKVDRQFEMAWAATTKIGCGMTACQDGKEVMVACQYS</sequence>
<evidence type="ECO:0000256" key="1">
    <source>
        <dbReference type="SAM" id="SignalP"/>
    </source>
</evidence>
<reference evidence="3" key="1">
    <citation type="submission" date="2023-10" db="EMBL/GenBank/DDBJ databases">
        <title>Genome assembly of Pristionchus species.</title>
        <authorList>
            <person name="Yoshida K."/>
            <person name="Sommer R.J."/>
        </authorList>
    </citation>
    <scope>NUCLEOTIDE SEQUENCE</scope>
    <source>
        <strain evidence="3">RS0144</strain>
    </source>
</reference>
<dbReference type="AlphaFoldDB" id="A0AAV5UNM3"/>
<feature type="domain" description="SCP" evidence="2">
    <location>
        <begin position="29"/>
        <end position="156"/>
    </location>
</feature>
<dbReference type="EMBL" id="BTSX01000006">
    <property type="protein sequence ID" value="GMT07933.1"/>
    <property type="molecule type" value="Genomic_DNA"/>
</dbReference>